<gene>
    <name evidence="1" type="ORF">AWB90_09795</name>
</gene>
<evidence type="ECO:0000313" key="2">
    <source>
        <dbReference type="Proteomes" id="UP000193285"/>
    </source>
</evidence>
<dbReference type="AlphaFoldDB" id="A0A1X2ADS8"/>
<evidence type="ECO:0008006" key="3">
    <source>
        <dbReference type="Google" id="ProtNLM"/>
    </source>
</evidence>
<protein>
    <recommendedName>
        <fullName evidence="3">STAS/SEC14 domain-containing protein</fullName>
    </recommendedName>
</protein>
<evidence type="ECO:0000313" key="1">
    <source>
        <dbReference type="EMBL" id="ORW49512.1"/>
    </source>
</evidence>
<dbReference type="SUPFAM" id="SSF52091">
    <property type="entry name" value="SpoIIaa-like"/>
    <property type="match status" value="1"/>
</dbReference>
<organism evidence="1 2">
    <name type="scientific">Mycobacterium paraense</name>
    <dbReference type="NCBI Taxonomy" id="767916"/>
    <lineage>
        <taxon>Bacteria</taxon>
        <taxon>Bacillati</taxon>
        <taxon>Actinomycetota</taxon>
        <taxon>Actinomycetes</taxon>
        <taxon>Mycobacteriales</taxon>
        <taxon>Mycobacteriaceae</taxon>
        <taxon>Mycobacterium</taxon>
        <taxon>Mycobacterium simiae complex</taxon>
    </lineage>
</organism>
<dbReference type="RefSeq" id="WP_085244678.1">
    <property type="nucleotide sequence ID" value="NZ_LQPN01000035.1"/>
</dbReference>
<reference evidence="1 2" key="1">
    <citation type="journal article" date="2015" name="Emerg. Microbes Infect.">
        <title>Characterization of 17 strains belonging to the Mycobacterium simiae complex and description of Mycobacterium paraense sp. nov.</title>
        <authorList>
            <person name="Fusco da Costa A.R."/>
            <person name="Fedrizzi T."/>
            <person name="Lopes M.L."/>
            <person name="Pecorari M."/>
            <person name="Oliveira da Costa W.L."/>
            <person name="Giacobazzi E."/>
            <person name="da Costa Bahia J.R."/>
            <person name="De Sanctis V."/>
            <person name="Batista Lima K.V."/>
            <person name="Bertorelli R."/>
            <person name="Grottola A."/>
            <person name="Fabio A."/>
            <person name="Mariottini A."/>
            <person name="Ferretti P."/>
            <person name="Di Leva F."/>
            <person name="Fregni Serpini G."/>
            <person name="Tagliazucchi S."/>
            <person name="Rumpianesi F."/>
            <person name="Jousson O."/>
            <person name="Segata N."/>
            <person name="Tortoli E."/>
        </authorList>
    </citation>
    <scope>NUCLEOTIDE SEQUENCE [LARGE SCALE GENOMIC DNA]</scope>
    <source>
        <strain evidence="1 2">IEC33</strain>
    </source>
</reference>
<dbReference type="Pfam" id="PF11964">
    <property type="entry name" value="SpoIIAA-like"/>
    <property type="match status" value="1"/>
</dbReference>
<dbReference type="InterPro" id="IPR036513">
    <property type="entry name" value="STAS_dom_sf"/>
</dbReference>
<comment type="caution">
    <text evidence="1">The sequence shown here is derived from an EMBL/GenBank/DDBJ whole genome shotgun (WGS) entry which is preliminary data.</text>
</comment>
<dbReference type="InterPro" id="IPR038396">
    <property type="entry name" value="SpoIIAA-like_sf"/>
</dbReference>
<dbReference type="EMBL" id="LQPN01000035">
    <property type="protein sequence ID" value="ORW49512.1"/>
    <property type="molecule type" value="Genomic_DNA"/>
</dbReference>
<dbReference type="OrthoDB" id="4729899at2"/>
<dbReference type="Gene3D" id="3.40.50.10600">
    <property type="entry name" value="SpoIIaa-like domains"/>
    <property type="match status" value="1"/>
</dbReference>
<accession>A0A1X2ADS8</accession>
<name>A0A1X2ADS8_9MYCO</name>
<dbReference type="InterPro" id="IPR021866">
    <property type="entry name" value="SpoIIAA-like"/>
</dbReference>
<proteinExistence type="predicted"/>
<sequence>MLEELTGTPAGVQALEAVGTVTAADYHRVFAPLVDRARRTGGRMRLLYQFGPGFRRITPGALWADTRLGASYVRLLDGCAVVSDRGWIRAPSRGIGAWMPCPVRVFADDERDDAAAWLASLPAGSGASARDMAKAYIGGTGAAVASLVRLVVP</sequence>
<dbReference type="Proteomes" id="UP000193285">
    <property type="component" value="Unassembled WGS sequence"/>
</dbReference>
<dbReference type="STRING" id="767916.AWB91_25605"/>